<dbReference type="InterPro" id="IPR005126">
    <property type="entry name" value="NapC/NirT_cyt_c_N"/>
</dbReference>
<comment type="subcellular location">
    <subcellularLocation>
        <location evidence="1">Cell membrane</location>
    </subcellularLocation>
</comment>
<evidence type="ECO:0000256" key="10">
    <source>
        <dbReference type="ARBA" id="ARBA00023004"/>
    </source>
</evidence>
<keyword evidence="10" id="KW-0408">Iron</keyword>
<feature type="domain" description="NapC/NirT cytochrome c N-terminal" evidence="12">
    <location>
        <begin position="13"/>
        <end position="144"/>
    </location>
</feature>
<evidence type="ECO:0000256" key="8">
    <source>
        <dbReference type="ARBA" id="ARBA00022982"/>
    </source>
</evidence>
<dbReference type="GO" id="GO:0046872">
    <property type="term" value="F:metal ion binding"/>
    <property type="evidence" value="ECO:0007669"/>
    <property type="project" value="UniProtKB-KW"/>
</dbReference>
<protein>
    <submittedName>
        <fullName evidence="13">Cytochrome c nitrite reductase small subunit</fullName>
    </submittedName>
</protein>
<keyword evidence="4" id="KW-1003">Cell membrane</keyword>
<dbReference type="PANTHER" id="PTHR30333:SF1">
    <property type="entry name" value="CYTOCHROME C-TYPE PROTEIN NAPC"/>
    <property type="match status" value="1"/>
</dbReference>
<dbReference type="SUPFAM" id="SSF48695">
    <property type="entry name" value="Multiheme cytochromes"/>
    <property type="match status" value="1"/>
</dbReference>
<evidence type="ECO:0000256" key="5">
    <source>
        <dbReference type="ARBA" id="ARBA00022617"/>
    </source>
</evidence>
<evidence type="ECO:0000259" key="12">
    <source>
        <dbReference type="Pfam" id="PF03264"/>
    </source>
</evidence>
<dbReference type="InterPro" id="IPR038266">
    <property type="entry name" value="NapC/NirT_cytc_sf"/>
</dbReference>
<dbReference type="EMBL" id="DTKJ01000036">
    <property type="protein sequence ID" value="HGZ11514.1"/>
    <property type="molecule type" value="Genomic_DNA"/>
</dbReference>
<proteinExistence type="inferred from homology"/>
<evidence type="ECO:0000256" key="9">
    <source>
        <dbReference type="ARBA" id="ARBA00022989"/>
    </source>
</evidence>
<reference evidence="13" key="1">
    <citation type="journal article" date="2020" name="mSystems">
        <title>Genome- and Community-Level Interaction Insights into Carbon Utilization and Element Cycling Functions of Hydrothermarchaeota in Hydrothermal Sediment.</title>
        <authorList>
            <person name="Zhou Z."/>
            <person name="Liu Y."/>
            <person name="Xu W."/>
            <person name="Pan J."/>
            <person name="Luo Z.H."/>
            <person name="Li M."/>
        </authorList>
    </citation>
    <scope>NUCLEOTIDE SEQUENCE [LARGE SCALE GENOMIC DNA]</scope>
    <source>
        <strain evidence="13">SpSt-853</strain>
    </source>
</reference>
<evidence type="ECO:0000256" key="6">
    <source>
        <dbReference type="ARBA" id="ARBA00022692"/>
    </source>
</evidence>
<sequence>MVKNISRRQCWLALLVLLAAVVVVVAFLAFGPLQLYAKSGTPEFCGRCHVMESRYEAWFHAGGHRRIKCVDCHLPGDSTWSHALWKVIDGGKEFFLFHTGQISEEIHLSSHGAKILKDNCLRCHKETMARLNEDRNCWECHRRLRHRQTGALAILP</sequence>
<comment type="similarity">
    <text evidence="2">Belongs to the NapC/NirT/NrfH family.</text>
</comment>
<evidence type="ECO:0000256" key="1">
    <source>
        <dbReference type="ARBA" id="ARBA00004236"/>
    </source>
</evidence>
<keyword evidence="9" id="KW-1133">Transmembrane helix</keyword>
<dbReference type="GO" id="GO:0005886">
    <property type="term" value="C:plasma membrane"/>
    <property type="evidence" value="ECO:0007669"/>
    <property type="project" value="UniProtKB-SubCell"/>
</dbReference>
<dbReference type="GO" id="GO:0009061">
    <property type="term" value="P:anaerobic respiration"/>
    <property type="evidence" value="ECO:0007669"/>
    <property type="project" value="TreeGrafter"/>
</dbReference>
<evidence type="ECO:0000256" key="11">
    <source>
        <dbReference type="ARBA" id="ARBA00023136"/>
    </source>
</evidence>
<keyword evidence="11" id="KW-0472">Membrane</keyword>
<dbReference type="InterPro" id="IPR036280">
    <property type="entry name" value="Multihaem_cyt_sf"/>
</dbReference>
<evidence type="ECO:0000256" key="2">
    <source>
        <dbReference type="ARBA" id="ARBA00007395"/>
    </source>
</evidence>
<evidence type="ECO:0000256" key="3">
    <source>
        <dbReference type="ARBA" id="ARBA00022448"/>
    </source>
</evidence>
<organism evidence="13">
    <name type="scientific">Desulfobacca acetoxidans</name>
    <dbReference type="NCBI Taxonomy" id="60893"/>
    <lineage>
        <taxon>Bacteria</taxon>
        <taxon>Pseudomonadati</taxon>
        <taxon>Thermodesulfobacteriota</taxon>
        <taxon>Desulfobaccia</taxon>
        <taxon>Desulfobaccales</taxon>
        <taxon>Desulfobaccaceae</taxon>
        <taxon>Desulfobacca</taxon>
    </lineage>
</organism>
<dbReference type="Gene3D" id="1.10.3820.10">
    <property type="entry name" value="Di-heme elbow motif domain"/>
    <property type="match status" value="1"/>
</dbReference>
<keyword evidence="8" id="KW-0249">Electron transport</keyword>
<evidence type="ECO:0000256" key="4">
    <source>
        <dbReference type="ARBA" id="ARBA00022475"/>
    </source>
</evidence>
<gene>
    <name evidence="13" type="ORF">ENW48_04800</name>
</gene>
<keyword evidence="3" id="KW-0813">Transport</keyword>
<comment type="caution">
    <text evidence="13">The sequence shown here is derived from an EMBL/GenBank/DDBJ whole genome shotgun (WGS) entry which is preliminary data.</text>
</comment>
<keyword evidence="5" id="KW-0349">Heme</keyword>
<keyword evidence="7" id="KW-0479">Metal-binding</keyword>
<accession>A0A7C5ALE2</accession>
<dbReference type="PANTHER" id="PTHR30333">
    <property type="entry name" value="CYTOCHROME C-TYPE PROTEIN"/>
    <property type="match status" value="1"/>
</dbReference>
<name>A0A7C5ALE2_9BACT</name>
<dbReference type="AlphaFoldDB" id="A0A7C5ALE2"/>
<dbReference type="InterPro" id="IPR051174">
    <property type="entry name" value="Cytochrome_c-type_ET"/>
</dbReference>
<dbReference type="Pfam" id="PF03264">
    <property type="entry name" value="Cytochrom_NNT"/>
    <property type="match status" value="1"/>
</dbReference>
<keyword evidence="6" id="KW-0812">Transmembrane</keyword>
<dbReference type="GO" id="GO:0009055">
    <property type="term" value="F:electron transfer activity"/>
    <property type="evidence" value="ECO:0007669"/>
    <property type="project" value="TreeGrafter"/>
</dbReference>
<evidence type="ECO:0000256" key="7">
    <source>
        <dbReference type="ARBA" id="ARBA00022723"/>
    </source>
</evidence>
<evidence type="ECO:0000313" key="13">
    <source>
        <dbReference type="EMBL" id="HGZ11514.1"/>
    </source>
</evidence>